<sequence length="510" mass="57712">MVIKKLTRLPISFSAFVGDLTMKNNEEIVKWLLPVFIGFAIRSSVLLHPHSGQAKPPMYGDYEAQRHWMEVTTNLPVREWYLNTTDNDLNYWGLDYPPLSAYHSWAMGKISEHLNPAWTSLFTSRGVETYDHKVFMRYTVLLADLLIFVPSVLYFFHKCLPRILSQSSVSPFYSCCLVFLYPGLILVDHGHFQYNCVSLGLFVAAVGLILSDCDVLGTILFCLALSYKQMELYHALPLFFYLLGKCFRSSFTSGFFKLLYLSMTVSVTFTVIFLPFLSDTVVLHQVIRRIFPIARGLFEDKVSNFWCCTSPFIKWKTVFTHLEQVRLCAVVVAFTCLPTCLALVVSPRKDKLLFSLAVCSMNFFLFSYHVHEKSILLVAVPALCLLPLCPISSFLFSVASVLSMWPLFLKDGLGLACLCTTVIYTVIGHVVIIRKTPGMAKSSKLLYSDIALVCQLGGFACLILAETFITPPAAYPDIFALAISIFSFVQFSAFLLFWNVQCFGWKSKCM</sequence>
<feature type="transmembrane region" description="Helical" evidence="10">
    <location>
        <begin position="478"/>
        <end position="500"/>
    </location>
</feature>
<dbReference type="PANTHER" id="PTHR12413">
    <property type="entry name" value="DOLICHYL GLYCOSYLTRANSFERASE"/>
    <property type="match status" value="1"/>
</dbReference>
<keyword evidence="6 10" id="KW-0812">Transmembrane</keyword>
<comment type="similarity">
    <text evidence="3 10">Belongs to the ALG6/ALG8 glucosyltransferase family.</text>
</comment>
<feature type="transmembrane region" description="Helical" evidence="10">
    <location>
        <begin position="325"/>
        <end position="346"/>
    </location>
</feature>
<keyword evidence="7 10" id="KW-0256">Endoplasmic reticulum</keyword>
<dbReference type="InterPro" id="IPR004856">
    <property type="entry name" value="Glyco_trans_ALG6/ALG8"/>
</dbReference>
<keyword evidence="5 10" id="KW-0808">Transferase</keyword>
<dbReference type="PANTHER" id="PTHR12413:SF1">
    <property type="entry name" value="DOLICHYL PYROPHOSPHATE MAN9GLCNAC2 ALPHA-1,3-GLUCOSYLTRANSFERASE"/>
    <property type="match status" value="1"/>
</dbReference>
<evidence type="ECO:0000256" key="6">
    <source>
        <dbReference type="ARBA" id="ARBA00022692"/>
    </source>
</evidence>
<keyword evidence="12" id="KW-1185">Reference proteome</keyword>
<dbReference type="UniPathway" id="UPA00378"/>
<proteinExistence type="inferred from homology"/>
<comment type="caution">
    <text evidence="11">The sequence shown here is derived from an EMBL/GenBank/DDBJ whole genome shotgun (WGS) entry which is preliminary data.</text>
</comment>
<dbReference type="GO" id="GO:0042281">
    <property type="term" value="F:dolichyl pyrophosphate Man9GlcNAc2 alpha-1,3-glucosyltransferase activity"/>
    <property type="evidence" value="ECO:0007669"/>
    <property type="project" value="TreeGrafter"/>
</dbReference>
<organism evidence="11 12">
    <name type="scientific">Opisthorchis felineus</name>
    <dbReference type="NCBI Taxonomy" id="147828"/>
    <lineage>
        <taxon>Eukaryota</taxon>
        <taxon>Metazoa</taxon>
        <taxon>Spiralia</taxon>
        <taxon>Lophotrochozoa</taxon>
        <taxon>Platyhelminthes</taxon>
        <taxon>Trematoda</taxon>
        <taxon>Digenea</taxon>
        <taxon>Opisthorchiida</taxon>
        <taxon>Opisthorchiata</taxon>
        <taxon>Opisthorchiidae</taxon>
        <taxon>Opisthorchis</taxon>
    </lineage>
</organism>
<feature type="transmembrane region" description="Helical" evidence="10">
    <location>
        <begin position="413"/>
        <end position="433"/>
    </location>
</feature>
<evidence type="ECO:0000256" key="3">
    <source>
        <dbReference type="ARBA" id="ARBA00008715"/>
    </source>
</evidence>
<evidence type="ECO:0000256" key="2">
    <source>
        <dbReference type="ARBA" id="ARBA00004922"/>
    </source>
</evidence>
<comment type="pathway">
    <text evidence="2 10">Protein modification; protein glycosylation.</text>
</comment>
<accession>A0A4S2L4A9</accession>
<evidence type="ECO:0000313" key="12">
    <source>
        <dbReference type="Proteomes" id="UP000308267"/>
    </source>
</evidence>
<dbReference type="OrthoDB" id="4983at2759"/>
<keyword evidence="8 10" id="KW-1133">Transmembrane helix</keyword>
<keyword evidence="9 10" id="KW-0472">Membrane</keyword>
<protein>
    <recommendedName>
        <fullName evidence="10">Alpha-1,3-glucosyltransferase</fullName>
        <ecNumber evidence="10">2.4.1.-</ecNumber>
    </recommendedName>
</protein>
<comment type="subcellular location">
    <subcellularLocation>
        <location evidence="1 10">Endoplasmic reticulum membrane</location>
        <topology evidence="1 10">Multi-pass membrane protein</topology>
    </subcellularLocation>
</comment>
<keyword evidence="4 10" id="KW-0328">Glycosyltransferase</keyword>
<feature type="transmembrane region" description="Helical" evidence="10">
    <location>
        <begin position="257"/>
        <end position="278"/>
    </location>
</feature>
<evidence type="ECO:0000256" key="4">
    <source>
        <dbReference type="ARBA" id="ARBA00022676"/>
    </source>
</evidence>
<evidence type="ECO:0000256" key="9">
    <source>
        <dbReference type="ARBA" id="ARBA00023136"/>
    </source>
</evidence>
<feature type="transmembrane region" description="Helical" evidence="10">
    <location>
        <begin position="352"/>
        <end position="368"/>
    </location>
</feature>
<evidence type="ECO:0000256" key="1">
    <source>
        <dbReference type="ARBA" id="ARBA00004477"/>
    </source>
</evidence>
<dbReference type="EC" id="2.4.1.-" evidence="10"/>
<evidence type="ECO:0000256" key="7">
    <source>
        <dbReference type="ARBA" id="ARBA00022824"/>
    </source>
</evidence>
<evidence type="ECO:0000256" key="10">
    <source>
        <dbReference type="RuleBase" id="RU363110"/>
    </source>
</evidence>
<feature type="transmembrane region" description="Helical" evidence="10">
    <location>
        <begin position="199"/>
        <end position="225"/>
    </location>
</feature>
<dbReference type="GO" id="GO:0005789">
    <property type="term" value="C:endoplasmic reticulum membrane"/>
    <property type="evidence" value="ECO:0007669"/>
    <property type="project" value="UniProtKB-SubCell"/>
</dbReference>
<reference evidence="11 12" key="1">
    <citation type="journal article" date="2019" name="BMC Genomics">
        <title>New insights from Opisthorchis felineus genome: update on genomics of the epidemiologically important liver flukes.</title>
        <authorList>
            <person name="Ershov N.I."/>
            <person name="Mordvinov V.A."/>
            <person name="Prokhortchouk E.B."/>
            <person name="Pakharukova M.Y."/>
            <person name="Gunbin K.V."/>
            <person name="Ustyantsev K."/>
            <person name="Genaev M.A."/>
            <person name="Blinov A.G."/>
            <person name="Mazur A."/>
            <person name="Boulygina E."/>
            <person name="Tsygankova S."/>
            <person name="Khrameeva E."/>
            <person name="Chekanov N."/>
            <person name="Fan G."/>
            <person name="Xiao A."/>
            <person name="Zhang H."/>
            <person name="Xu X."/>
            <person name="Yang H."/>
            <person name="Solovyev V."/>
            <person name="Lee S.M."/>
            <person name="Liu X."/>
            <person name="Afonnikov D.A."/>
            <person name="Skryabin K.G."/>
        </authorList>
    </citation>
    <scope>NUCLEOTIDE SEQUENCE [LARGE SCALE GENOMIC DNA]</scope>
    <source>
        <strain evidence="11">AK-0245</strain>
        <tissue evidence="11">Whole organism</tissue>
    </source>
</reference>
<name>A0A4S2L4A9_OPIFE</name>
<dbReference type="Pfam" id="PF03155">
    <property type="entry name" value="Alg6_Alg8"/>
    <property type="match status" value="1"/>
</dbReference>
<evidence type="ECO:0000313" key="11">
    <source>
        <dbReference type="EMBL" id="TGZ57481.1"/>
    </source>
</evidence>
<dbReference type="EMBL" id="SJOL01009432">
    <property type="protein sequence ID" value="TGZ57481.1"/>
    <property type="molecule type" value="Genomic_DNA"/>
</dbReference>
<evidence type="ECO:0000256" key="5">
    <source>
        <dbReference type="ARBA" id="ARBA00022679"/>
    </source>
</evidence>
<feature type="transmembrane region" description="Helical" evidence="10">
    <location>
        <begin position="375"/>
        <end position="401"/>
    </location>
</feature>
<feature type="transmembrane region" description="Helical" evidence="10">
    <location>
        <begin position="168"/>
        <end position="187"/>
    </location>
</feature>
<dbReference type="STRING" id="147828.A0A4S2L4A9"/>
<feature type="transmembrane region" description="Helical" evidence="10">
    <location>
        <begin position="232"/>
        <end position="251"/>
    </location>
</feature>
<evidence type="ECO:0000256" key="8">
    <source>
        <dbReference type="ARBA" id="ARBA00022989"/>
    </source>
</evidence>
<feature type="transmembrane region" description="Helical" evidence="10">
    <location>
        <begin position="135"/>
        <end position="156"/>
    </location>
</feature>
<dbReference type="AlphaFoldDB" id="A0A4S2L4A9"/>
<dbReference type="Proteomes" id="UP000308267">
    <property type="component" value="Unassembled WGS sequence"/>
</dbReference>
<feature type="transmembrane region" description="Helical" evidence="10">
    <location>
        <begin position="445"/>
        <end position="466"/>
    </location>
</feature>
<gene>
    <name evidence="11" type="ORF">CRM22_009915</name>
</gene>